<feature type="transmembrane region" description="Helical" evidence="1">
    <location>
        <begin position="50"/>
        <end position="69"/>
    </location>
</feature>
<reference evidence="2 3" key="1">
    <citation type="journal article" date="2023" name="G3 (Bethesda)">
        <title>A chromosome-length genome assembly and annotation of blackberry (Rubus argutus, cv. 'Hillquist').</title>
        <authorList>
            <person name="Bruna T."/>
            <person name="Aryal R."/>
            <person name="Dudchenko O."/>
            <person name="Sargent D.J."/>
            <person name="Mead D."/>
            <person name="Buti M."/>
            <person name="Cavallini A."/>
            <person name="Hytonen T."/>
            <person name="Andres J."/>
            <person name="Pham M."/>
            <person name="Weisz D."/>
            <person name="Mascagni F."/>
            <person name="Usai G."/>
            <person name="Natali L."/>
            <person name="Bassil N."/>
            <person name="Fernandez G.E."/>
            <person name="Lomsadze A."/>
            <person name="Armour M."/>
            <person name="Olukolu B."/>
            <person name="Poorten T."/>
            <person name="Britton C."/>
            <person name="Davik J."/>
            <person name="Ashrafi H."/>
            <person name="Aiden E.L."/>
            <person name="Borodovsky M."/>
            <person name="Worthington M."/>
        </authorList>
    </citation>
    <scope>NUCLEOTIDE SEQUENCE [LARGE SCALE GENOMIC DNA]</scope>
    <source>
        <strain evidence="2">PI 553951</strain>
    </source>
</reference>
<dbReference type="Proteomes" id="UP001457282">
    <property type="component" value="Unassembled WGS sequence"/>
</dbReference>
<evidence type="ECO:0000313" key="2">
    <source>
        <dbReference type="EMBL" id="KAK9940834.1"/>
    </source>
</evidence>
<dbReference type="AlphaFoldDB" id="A0AAW1XW76"/>
<gene>
    <name evidence="2" type="ORF">M0R45_017475</name>
</gene>
<evidence type="ECO:0000256" key="1">
    <source>
        <dbReference type="SAM" id="Phobius"/>
    </source>
</evidence>
<keyword evidence="1" id="KW-0812">Transmembrane</keyword>
<comment type="caution">
    <text evidence="2">The sequence shown here is derived from an EMBL/GenBank/DDBJ whole genome shotgun (WGS) entry which is preliminary data.</text>
</comment>
<name>A0AAW1XW76_RUBAR</name>
<evidence type="ECO:0000313" key="3">
    <source>
        <dbReference type="Proteomes" id="UP001457282"/>
    </source>
</evidence>
<keyword evidence="1" id="KW-1133">Transmembrane helix</keyword>
<organism evidence="2 3">
    <name type="scientific">Rubus argutus</name>
    <name type="common">Southern blackberry</name>
    <dbReference type="NCBI Taxonomy" id="59490"/>
    <lineage>
        <taxon>Eukaryota</taxon>
        <taxon>Viridiplantae</taxon>
        <taxon>Streptophyta</taxon>
        <taxon>Embryophyta</taxon>
        <taxon>Tracheophyta</taxon>
        <taxon>Spermatophyta</taxon>
        <taxon>Magnoliopsida</taxon>
        <taxon>eudicotyledons</taxon>
        <taxon>Gunneridae</taxon>
        <taxon>Pentapetalae</taxon>
        <taxon>rosids</taxon>
        <taxon>fabids</taxon>
        <taxon>Rosales</taxon>
        <taxon>Rosaceae</taxon>
        <taxon>Rosoideae</taxon>
        <taxon>Rosoideae incertae sedis</taxon>
        <taxon>Rubus</taxon>
    </lineage>
</organism>
<dbReference type="EMBL" id="JBEDUW010000003">
    <property type="protein sequence ID" value="KAK9940834.1"/>
    <property type="molecule type" value="Genomic_DNA"/>
</dbReference>
<keyword evidence="3" id="KW-1185">Reference proteome</keyword>
<sequence length="92" mass="10266">MISSLTAKWAAAPNHNPQVLAMSSSPAMAPNQDVGVLFLSDRHYALHGKIMMVVLIVLFFAFVLCLAVVTRLRRARRTAEEDLVSKKRVQLF</sequence>
<protein>
    <submittedName>
        <fullName evidence="2">Uncharacterized protein</fullName>
    </submittedName>
</protein>
<accession>A0AAW1XW76</accession>
<proteinExistence type="predicted"/>
<keyword evidence="1" id="KW-0472">Membrane</keyword>